<evidence type="ECO:0000313" key="1">
    <source>
        <dbReference type="EnsemblPlants" id="AET5Gv20786600.11"/>
    </source>
</evidence>
<organism evidence="1 2">
    <name type="scientific">Aegilops tauschii subsp. strangulata</name>
    <name type="common">Goatgrass</name>
    <dbReference type="NCBI Taxonomy" id="200361"/>
    <lineage>
        <taxon>Eukaryota</taxon>
        <taxon>Viridiplantae</taxon>
        <taxon>Streptophyta</taxon>
        <taxon>Embryophyta</taxon>
        <taxon>Tracheophyta</taxon>
        <taxon>Spermatophyta</taxon>
        <taxon>Magnoliopsida</taxon>
        <taxon>Liliopsida</taxon>
        <taxon>Poales</taxon>
        <taxon>Poaceae</taxon>
        <taxon>BOP clade</taxon>
        <taxon>Pooideae</taxon>
        <taxon>Triticodae</taxon>
        <taxon>Triticeae</taxon>
        <taxon>Triticinae</taxon>
        <taxon>Aegilops</taxon>
    </lineage>
</organism>
<reference evidence="2" key="2">
    <citation type="journal article" date="2017" name="Nat. Plants">
        <title>The Aegilops tauschii genome reveals multiple impacts of transposons.</title>
        <authorList>
            <person name="Zhao G."/>
            <person name="Zou C."/>
            <person name="Li K."/>
            <person name="Wang K."/>
            <person name="Li T."/>
            <person name="Gao L."/>
            <person name="Zhang X."/>
            <person name="Wang H."/>
            <person name="Yang Z."/>
            <person name="Liu X."/>
            <person name="Jiang W."/>
            <person name="Mao L."/>
            <person name="Kong X."/>
            <person name="Jiao Y."/>
            <person name="Jia J."/>
        </authorList>
    </citation>
    <scope>NUCLEOTIDE SEQUENCE [LARGE SCALE GENOMIC DNA]</scope>
    <source>
        <strain evidence="2">cv. AL8/78</strain>
    </source>
</reference>
<name>A0A453LIJ6_AEGTS</name>
<reference evidence="2" key="1">
    <citation type="journal article" date="2014" name="Science">
        <title>Ancient hybridizations among the ancestral genomes of bread wheat.</title>
        <authorList>
            <consortium name="International Wheat Genome Sequencing Consortium,"/>
            <person name="Marcussen T."/>
            <person name="Sandve S.R."/>
            <person name="Heier L."/>
            <person name="Spannagl M."/>
            <person name="Pfeifer M."/>
            <person name="Jakobsen K.S."/>
            <person name="Wulff B.B."/>
            <person name="Steuernagel B."/>
            <person name="Mayer K.F."/>
            <person name="Olsen O.A."/>
        </authorList>
    </citation>
    <scope>NUCLEOTIDE SEQUENCE [LARGE SCALE GENOMIC DNA]</scope>
    <source>
        <strain evidence="2">cv. AL8/78</strain>
    </source>
</reference>
<reference evidence="1" key="4">
    <citation type="submission" date="2019-03" db="UniProtKB">
        <authorList>
            <consortium name="EnsemblPlants"/>
        </authorList>
    </citation>
    <scope>IDENTIFICATION</scope>
</reference>
<reference evidence="1" key="3">
    <citation type="journal article" date="2017" name="Nature">
        <title>Genome sequence of the progenitor of the wheat D genome Aegilops tauschii.</title>
        <authorList>
            <person name="Luo M.C."/>
            <person name="Gu Y.Q."/>
            <person name="Puiu D."/>
            <person name="Wang H."/>
            <person name="Twardziok S.O."/>
            <person name="Deal K.R."/>
            <person name="Huo N."/>
            <person name="Zhu T."/>
            <person name="Wang L."/>
            <person name="Wang Y."/>
            <person name="McGuire P.E."/>
            <person name="Liu S."/>
            <person name="Long H."/>
            <person name="Ramasamy R.K."/>
            <person name="Rodriguez J.C."/>
            <person name="Van S.L."/>
            <person name="Yuan L."/>
            <person name="Wang Z."/>
            <person name="Xia Z."/>
            <person name="Xiao L."/>
            <person name="Anderson O.D."/>
            <person name="Ouyang S."/>
            <person name="Liang Y."/>
            <person name="Zimin A.V."/>
            <person name="Pertea G."/>
            <person name="Qi P."/>
            <person name="Bennetzen J.L."/>
            <person name="Dai X."/>
            <person name="Dawson M.W."/>
            <person name="Muller H.G."/>
            <person name="Kugler K."/>
            <person name="Rivarola-Duarte L."/>
            <person name="Spannagl M."/>
            <person name="Mayer K.F.X."/>
            <person name="Lu F.H."/>
            <person name="Bevan M.W."/>
            <person name="Leroy P."/>
            <person name="Li P."/>
            <person name="You F.M."/>
            <person name="Sun Q."/>
            <person name="Liu Z."/>
            <person name="Lyons E."/>
            <person name="Wicker T."/>
            <person name="Salzberg S.L."/>
            <person name="Devos K.M."/>
            <person name="Dvorak J."/>
        </authorList>
    </citation>
    <scope>NUCLEOTIDE SEQUENCE [LARGE SCALE GENOMIC DNA]</scope>
    <source>
        <strain evidence="1">cv. AL8/78</strain>
    </source>
</reference>
<evidence type="ECO:0000313" key="2">
    <source>
        <dbReference type="Proteomes" id="UP000015105"/>
    </source>
</evidence>
<protein>
    <submittedName>
        <fullName evidence="1">Uncharacterized protein</fullName>
    </submittedName>
</protein>
<dbReference type="AlphaFoldDB" id="A0A453LIJ6"/>
<accession>A0A453LIJ6</accession>
<sequence length="180" mass="19714">MNRSTIFLRGAGGFSDSSRPYSYTTYPANQISRISIPNSAPSAVYEDQTQQSQRHSYTGYLGIIILCIQTLWLHRLQGSPVQYCTASALWGSRPGRSSSRSATGIQRRCGTSSAGSCCTSTPARRWSPRCGSTARGCSTRPRRRSVTAPCFPDTCCSNTSPHHCKCCEEYTYFLIGALIS</sequence>
<keyword evidence="2" id="KW-1185">Reference proteome</keyword>
<dbReference type="Proteomes" id="UP000015105">
    <property type="component" value="Chromosome 5D"/>
</dbReference>
<dbReference type="EnsemblPlants" id="AET5Gv20786600.11">
    <property type="protein sequence ID" value="AET5Gv20786600.11"/>
    <property type="gene ID" value="AET5Gv20786600"/>
</dbReference>
<reference evidence="1" key="5">
    <citation type="journal article" date="2021" name="G3 (Bethesda)">
        <title>Aegilops tauschii genome assembly Aet v5.0 features greater sequence contiguity and improved annotation.</title>
        <authorList>
            <person name="Wang L."/>
            <person name="Zhu T."/>
            <person name="Rodriguez J.C."/>
            <person name="Deal K.R."/>
            <person name="Dubcovsky J."/>
            <person name="McGuire P.E."/>
            <person name="Lux T."/>
            <person name="Spannagl M."/>
            <person name="Mayer K.F.X."/>
            <person name="Baldrich P."/>
            <person name="Meyers B.C."/>
            <person name="Huo N."/>
            <person name="Gu Y.Q."/>
            <person name="Zhou H."/>
            <person name="Devos K.M."/>
            <person name="Bennetzen J.L."/>
            <person name="Unver T."/>
            <person name="Budak H."/>
            <person name="Gulick P.J."/>
            <person name="Galiba G."/>
            <person name="Kalapos B."/>
            <person name="Nelson D.R."/>
            <person name="Li P."/>
            <person name="You F.M."/>
            <person name="Luo M.C."/>
            <person name="Dvorak J."/>
        </authorList>
    </citation>
    <scope>NUCLEOTIDE SEQUENCE [LARGE SCALE GENOMIC DNA]</scope>
    <source>
        <strain evidence="1">cv. AL8/78</strain>
    </source>
</reference>
<proteinExistence type="predicted"/>
<dbReference type="Gramene" id="AET5Gv20786600.11">
    <property type="protein sequence ID" value="AET5Gv20786600.11"/>
    <property type="gene ID" value="AET5Gv20786600"/>
</dbReference>